<comment type="caution">
    <text evidence="3">The sequence shown here is derived from an EMBL/GenBank/DDBJ whole genome shotgun (WGS) entry which is preliminary data.</text>
</comment>
<feature type="compositionally biased region" description="Polar residues" evidence="2">
    <location>
        <begin position="174"/>
        <end position="185"/>
    </location>
</feature>
<evidence type="ECO:0000256" key="1">
    <source>
        <dbReference type="SAM" id="Coils"/>
    </source>
</evidence>
<organism evidence="3 4">
    <name type="scientific">Ceratopteris richardii</name>
    <name type="common">Triangle waterfern</name>
    <dbReference type="NCBI Taxonomy" id="49495"/>
    <lineage>
        <taxon>Eukaryota</taxon>
        <taxon>Viridiplantae</taxon>
        <taxon>Streptophyta</taxon>
        <taxon>Embryophyta</taxon>
        <taxon>Tracheophyta</taxon>
        <taxon>Polypodiopsida</taxon>
        <taxon>Polypodiidae</taxon>
        <taxon>Polypodiales</taxon>
        <taxon>Pteridineae</taxon>
        <taxon>Pteridaceae</taxon>
        <taxon>Parkerioideae</taxon>
        <taxon>Ceratopteris</taxon>
    </lineage>
</organism>
<sequence>MDQPSLSLNWQCRNARLCLKKASFSKKSRLFRDELTHLQHFETLVENTIPKHADFESMKEDKQIIELKSFLADARKRIKELEDDTGISSLMEDLKKSSFSNKSDKTADRANLRGKLPKLSETSTASDNMVSTPKSMQKSRRNVPITTKDLGSMKQREKQEVWDDWAENAEQIPVSPSSRKLFNTSKSRESDEDTKCIKSSSNRDSSFHPSPKRRAPDQTDEITAGGPAVLPYHLQRLQDERDDLDTKNEELITAFPASDNISNSWFSNYSKSREQWDQPDAFISEDDVKTPEKHTVGKRQLHVSHDCLQKTPNHVQKQCSNADEDAGAKSVFKLGISSAKSYEKVFHGHEGTLSRVVLSHSTFDSSLKDMHIEDCYAPRNKHFTPGADVDWDRKIDSLAEELNHEILHSCTSPRHFLSTSGRKKHRKKDTFSAMDKAKRQAVKSDSDDSNVSIVQYDAAKLIRKSSRSLQQRKAGEDKKKRLTGDQSTDLSAFQGLQTETFGNKIVSLQNLVGDLKRSVEGFTSKVEKDVAAWECRVQGVEKNLTSWRSWAEQELLDIKSSIEAEVHKKLDELSRGFSKTENILAGAELRKECNNNQRLDSKLEECATQLDILKRQVDSLILNAELNLDRGAEERVQDINQKVKAGIDLLDLRISNDLESLRKELDEKFSSFCMESEESRIIQKQQIEAWVEEKISKKLFPRLNMVPGDKAEMGLHMDSEKLGRTERQQLEALIEQKFEKCLSQKSGSMSFDNEKVIAEMKTELHHLWSNVDLLIKGRAEIKDNMEHLNHIAEKAKEAIGKEYDLLKTENGSLKKELQYFKNETMQIRIDTDVFRKDIKLDVADLRATLRKLKEDREDVKRSMDCLKRMRDDLISDKKTIRNLVDGFREEFSTKIRESAMVQRGGDQFEILKEGAQDGNRDKALMERLEKLSQLYLGGLEEVRQDLKIMKTDCDEKLHDLESQWEKLRQQQDSYPESEDSLRQLVLDGFESRLSHLEHFLNEKENFDEEQSRVQNSIAVIEDNREQAVSALAIVTAASQKAEEFLKNILGAFHSQMMDIKQESITIQEKLLSEKEAAAATLSEVLKMRDDLRKETESTLSFLSDAKSKSIELQEGLEKESENLRNSLIATRKEKEAVLGAATAAVDQAGRLLGEISEVKRKSVHFSDEVAQALGETRKKYGEMVGGHIEECRKTMLNEISKAKEYVEVIEEEKRKSSHIVEVIKEEKRKSVCLAEAVAFREKVEFEQHKQATEMTINELAETVREMSASLDSKLQGLSQMQVHSQEQDERLKREIGDMNEKSAMLQQEVSALDDFLRKAIAEQAIIVDKVKNVEESQIDLANSVGGIQGSIAELEQSGVTWVQKYDTAARILQDIERRLSSLESASFDADKPDEQLSNVDSCHRIAPREKLQLIKLHRELSCFLQKMKSDQKIDNSFEDEWSKAFNGKIADLDNRMKHVEHDAFPKLIALEAKTEQLSTGMQTALDEASSAESKCGALGAELVKVFRMFASFQKESPTKMLGDAADEDAEQQPQHRSRCTRSHHSGSKSKLHSSNVSCTYCKKVAVKGSNDLVDCGNDHKDAECMEGNSGQNVSFEYQKGGCVYNRSNFSNMCSTREKGYKEPGPQGKPAVECREISHDRASQNEKSHQKGDLMETVHETEGSEHLLMKKNLSELKTLDGKRPAADDKRLECTKKEFTHTGSGKNCQSTNIRLATGKIHVNVSHSSSRTTKRGDTISVHP</sequence>
<feature type="compositionally biased region" description="Basic and acidic residues" evidence="2">
    <location>
        <begin position="98"/>
        <end position="111"/>
    </location>
</feature>
<reference evidence="3" key="1">
    <citation type="submission" date="2021-08" db="EMBL/GenBank/DDBJ databases">
        <title>WGS assembly of Ceratopteris richardii.</title>
        <authorList>
            <person name="Marchant D.B."/>
            <person name="Chen G."/>
            <person name="Jenkins J."/>
            <person name="Shu S."/>
            <person name="Leebens-Mack J."/>
            <person name="Grimwood J."/>
            <person name="Schmutz J."/>
            <person name="Soltis P."/>
            <person name="Soltis D."/>
            <person name="Chen Z.-H."/>
        </authorList>
    </citation>
    <scope>NUCLEOTIDE SEQUENCE</scope>
    <source>
        <strain evidence="3">Whitten #5841</strain>
        <tissue evidence="3">Leaf</tissue>
    </source>
</reference>
<keyword evidence="4" id="KW-1185">Reference proteome</keyword>
<name>A0A8T2SYJ3_CERRI</name>
<feature type="region of interest" description="Disordered" evidence="2">
    <location>
        <begin position="467"/>
        <end position="486"/>
    </location>
</feature>
<protein>
    <submittedName>
        <fullName evidence="3">Uncharacterized protein</fullName>
    </submittedName>
</protein>
<accession>A0A8T2SYJ3</accession>
<evidence type="ECO:0000313" key="3">
    <source>
        <dbReference type="EMBL" id="KAH7373476.1"/>
    </source>
</evidence>
<proteinExistence type="predicted"/>
<dbReference type="OrthoDB" id="1907411at2759"/>
<feature type="region of interest" description="Disordered" evidence="2">
    <location>
        <begin position="1520"/>
        <end position="1553"/>
    </location>
</feature>
<feature type="coiled-coil region" evidence="1">
    <location>
        <begin position="596"/>
        <end position="623"/>
    </location>
</feature>
<evidence type="ECO:0000313" key="4">
    <source>
        <dbReference type="Proteomes" id="UP000825935"/>
    </source>
</evidence>
<feature type="compositionally biased region" description="Basic residues" evidence="2">
    <location>
        <begin position="1535"/>
        <end position="1551"/>
    </location>
</feature>
<feature type="compositionally biased region" description="Polar residues" evidence="2">
    <location>
        <begin position="120"/>
        <end position="136"/>
    </location>
</feature>
<feature type="compositionally biased region" description="Basic and acidic residues" evidence="2">
    <location>
        <begin position="473"/>
        <end position="483"/>
    </location>
</feature>
<dbReference type="EMBL" id="CM035422">
    <property type="protein sequence ID" value="KAH7373476.1"/>
    <property type="molecule type" value="Genomic_DNA"/>
</dbReference>
<feature type="coiled-coil region" evidence="1">
    <location>
        <begin position="835"/>
        <end position="869"/>
    </location>
</feature>
<feature type="region of interest" description="Disordered" evidence="2">
    <location>
        <begin position="98"/>
        <end position="159"/>
    </location>
</feature>
<evidence type="ECO:0000256" key="2">
    <source>
        <dbReference type="SAM" id="MobiDB-lite"/>
    </source>
</evidence>
<dbReference type="Proteomes" id="UP000825935">
    <property type="component" value="Chromosome 17"/>
</dbReference>
<feature type="compositionally biased region" description="Basic and acidic residues" evidence="2">
    <location>
        <begin position="186"/>
        <end position="196"/>
    </location>
</feature>
<gene>
    <name evidence="3" type="ORF">KP509_17G058800</name>
</gene>
<keyword evidence="1" id="KW-0175">Coiled coil</keyword>
<feature type="region of interest" description="Disordered" evidence="2">
    <location>
        <begin position="173"/>
        <end position="228"/>
    </location>
</feature>
<feature type="compositionally biased region" description="Polar residues" evidence="2">
    <location>
        <begin position="197"/>
        <end position="208"/>
    </location>
</feature>